<dbReference type="Proteomes" id="UP000775213">
    <property type="component" value="Unassembled WGS sequence"/>
</dbReference>
<name>A0AAV7FLT9_DENCH</name>
<dbReference type="PROSITE" id="PS50089">
    <property type="entry name" value="ZF_RING_2"/>
    <property type="match status" value="1"/>
</dbReference>
<keyword evidence="1" id="KW-0862">Zinc</keyword>
<feature type="transmembrane region" description="Helical" evidence="3">
    <location>
        <begin position="57"/>
        <end position="77"/>
    </location>
</feature>
<reference evidence="5 6" key="1">
    <citation type="journal article" date="2021" name="Hortic Res">
        <title>Chromosome-scale assembly of the Dendrobium chrysotoxum genome enhances the understanding of orchid evolution.</title>
        <authorList>
            <person name="Zhang Y."/>
            <person name="Zhang G.Q."/>
            <person name="Zhang D."/>
            <person name="Liu X.D."/>
            <person name="Xu X.Y."/>
            <person name="Sun W.H."/>
            <person name="Yu X."/>
            <person name="Zhu X."/>
            <person name="Wang Z.W."/>
            <person name="Zhao X."/>
            <person name="Zhong W.Y."/>
            <person name="Chen H."/>
            <person name="Yin W.L."/>
            <person name="Huang T."/>
            <person name="Niu S.C."/>
            <person name="Liu Z.J."/>
        </authorList>
    </citation>
    <scope>NUCLEOTIDE SEQUENCE [LARGE SCALE GENOMIC DNA]</scope>
    <source>
        <strain evidence="5">Lindl</strain>
    </source>
</reference>
<dbReference type="Pfam" id="PF13639">
    <property type="entry name" value="zf-RING_2"/>
    <property type="match status" value="1"/>
</dbReference>
<evidence type="ECO:0000313" key="5">
    <source>
        <dbReference type="EMBL" id="KAH0436137.1"/>
    </source>
</evidence>
<feature type="region of interest" description="Disordered" evidence="2">
    <location>
        <begin position="287"/>
        <end position="310"/>
    </location>
</feature>
<feature type="domain" description="RING-type" evidence="4">
    <location>
        <begin position="129"/>
        <end position="173"/>
    </location>
</feature>
<proteinExistence type="predicted"/>
<organism evidence="5 6">
    <name type="scientific">Dendrobium chrysotoxum</name>
    <name type="common">Orchid</name>
    <dbReference type="NCBI Taxonomy" id="161865"/>
    <lineage>
        <taxon>Eukaryota</taxon>
        <taxon>Viridiplantae</taxon>
        <taxon>Streptophyta</taxon>
        <taxon>Embryophyta</taxon>
        <taxon>Tracheophyta</taxon>
        <taxon>Spermatophyta</taxon>
        <taxon>Magnoliopsida</taxon>
        <taxon>Liliopsida</taxon>
        <taxon>Asparagales</taxon>
        <taxon>Orchidaceae</taxon>
        <taxon>Epidendroideae</taxon>
        <taxon>Malaxideae</taxon>
        <taxon>Dendrobiinae</taxon>
        <taxon>Dendrobium</taxon>
    </lineage>
</organism>
<dbReference type="SUPFAM" id="SSF57850">
    <property type="entry name" value="RING/U-box"/>
    <property type="match status" value="1"/>
</dbReference>
<evidence type="ECO:0000313" key="6">
    <source>
        <dbReference type="Proteomes" id="UP000775213"/>
    </source>
</evidence>
<gene>
    <name evidence="5" type="ORF">IEQ34_026457</name>
</gene>
<evidence type="ECO:0000256" key="2">
    <source>
        <dbReference type="SAM" id="MobiDB-lite"/>
    </source>
</evidence>
<dbReference type="InterPro" id="IPR013083">
    <property type="entry name" value="Znf_RING/FYVE/PHD"/>
</dbReference>
<dbReference type="PANTHER" id="PTHR46719:SF7">
    <property type="entry name" value="RING-H2 FINGER PROTEIN ATL71-RELATED"/>
    <property type="match status" value="1"/>
</dbReference>
<keyword evidence="3" id="KW-0812">Transmembrane</keyword>
<evidence type="ECO:0000256" key="1">
    <source>
        <dbReference type="PROSITE-ProRule" id="PRU00175"/>
    </source>
</evidence>
<sequence>MLVGGSNYRYEINTNSLNSPSLLPPFPLTLLTTTMGNVGSSITAITSQTIPKLGPSIGISIAILFVVTTIILILFLFCYCSVVSPSPRRHQPEHNIEIGLNDATLKTLPQLTYAEAKNLDPRVAAIGCCSICLVNYEEEEDGDEVLRLLPECGHLFHMRCVDQWLRRQATCPISYAILYVDSLKFLVKWISKELWLEAKYQLFYICKDEDDGGDKEEDVDGDANGGAKLRNFWEVMVVMEEPTLLIVKRLKCLNLGIWTPEDDNIEANERFFAIVMRPEHSGRVRTQGFGVTPTRFFPQSKTEEGGSSASNFGQIASLREEFRSFRDNQTREFGSFRDEMRQFMQGFQMNHPPHGGLEMGGNDNSSDA</sequence>
<dbReference type="SMART" id="SM00184">
    <property type="entry name" value="RING"/>
    <property type="match status" value="1"/>
</dbReference>
<accession>A0AAV7FLT9</accession>
<keyword evidence="1" id="KW-0479">Metal-binding</keyword>
<keyword evidence="1" id="KW-0863">Zinc-finger</keyword>
<evidence type="ECO:0000259" key="4">
    <source>
        <dbReference type="PROSITE" id="PS50089"/>
    </source>
</evidence>
<keyword evidence="3" id="KW-1133">Transmembrane helix</keyword>
<feature type="region of interest" description="Disordered" evidence="2">
    <location>
        <begin position="348"/>
        <end position="368"/>
    </location>
</feature>
<dbReference type="InterPro" id="IPR001841">
    <property type="entry name" value="Znf_RING"/>
</dbReference>
<keyword evidence="6" id="KW-1185">Reference proteome</keyword>
<dbReference type="AlphaFoldDB" id="A0AAV7FLT9"/>
<protein>
    <recommendedName>
        <fullName evidence="4">RING-type domain-containing protein</fullName>
    </recommendedName>
</protein>
<dbReference type="CDD" id="cd16461">
    <property type="entry name" value="RING-H2_EL5-like"/>
    <property type="match status" value="1"/>
</dbReference>
<evidence type="ECO:0000256" key="3">
    <source>
        <dbReference type="SAM" id="Phobius"/>
    </source>
</evidence>
<dbReference type="GO" id="GO:0008270">
    <property type="term" value="F:zinc ion binding"/>
    <property type="evidence" value="ECO:0007669"/>
    <property type="project" value="UniProtKB-KW"/>
</dbReference>
<comment type="caution">
    <text evidence="5">The sequence shown here is derived from an EMBL/GenBank/DDBJ whole genome shotgun (WGS) entry which is preliminary data.</text>
</comment>
<dbReference type="InterPro" id="IPR045899">
    <property type="entry name" value="ATL71-like"/>
</dbReference>
<keyword evidence="3" id="KW-0472">Membrane</keyword>
<dbReference type="PANTHER" id="PTHR46719">
    <property type="entry name" value="TRANSCRIPTION FACTOR C2H2 FAMILY-RELATED"/>
    <property type="match status" value="1"/>
</dbReference>
<dbReference type="Gene3D" id="3.30.40.10">
    <property type="entry name" value="Zinc/RING finger domain, C3HC4 (zinc finger)"/>
    <property type="match status" value="1"/>
</dbReference>
<dbReference type="EMBL" id="JAGFBR010000753">
    <property type="protein sequence ID" value="KAH0436137.1"/>
    <property type="molecule type" value="Genomic_DNA"/>
</dbReference>
<feature type="compositionally biased region" description="Polar residues" evidence="2">
    <location>
        <begin position="297"/>
        <end position="310"/>
    </location>
</feature>